<dbReference type="PROSITE" id="PS50977">
    <property type="entry name" value="HTH_TETR_2"/>
    <property type="match status" value="1"/>
</dbReference>
<protein>
    <submittedName>
        <fullName evidence="4">TetR/AcrR family transcriptional regulator</fullName>
    </submittedName>
</protein>
<dbReference type="Proteomes" id="UP001596028">
    <property type="component" value="Unassembled WGS sequence"/>
</dbReference>
<keyword evidence="1 2" id="KW-0238">DNA-binding</keyword>
<name>A0ABV9FAW2_9BACL</name>
<keyword evidence="5" id="KW-1185">Reference proteome</keyword>
<dbReference type="InterPro" id="IPR009057">
    <property type="entry name" value="Homeodomain-like_sf"/>
</dbReference>
<dbReference type="SUPFAM" id="SSF46689">
    <property type="entry name" value="Homeodomain-like"/>
    <property type="match status" value="1"/>
</dbReference>
<evidence type="ECO:0000313" key="4">
    <source>
        <dbReference type="EMBL" id="MFC4598150.1"/>
    </source>
</evidence>
<sequence length="203" mass="24252">MDGYERRKRQKRKQVHEAAFELFVKYGFQKVSVNEIAERANVSPATIYNYYGTKEQLYADTLTSWMDERLERYERLLESEMSFPGKTRELIRLEAESLKLLTAEWPQLPSAERNGWMRRMDSYGDRKVGSFFRRYVALGKREGFIHRELSEETAMRYFAMFKNELIRYWGAEGKGEERSDPDMEQWTELFFYGLAGRGRDPRD</sequence>
<evidence type="ECO:0000259" key="3">
    <source>
        <dbReference type="PROSITE" id="PS50977"/>
    </source>
</evidence>
<dbReference type="InterPro" id="IPR050109">
    <property type="entry name" value="HTH-type_TetR-like_transc_reg"/>
</dbReference>
<evidence type="ECO:0000256" key="1">
    <source>
        <dbReference type="ARBA" id="ARBA00023125"/>
    </source>
</evidence>
<dbReference type="EMBL" id="JBHSEP010000004">
    <property type="protein sequence ID" value="MFC4598150.1"/>
    <property type="molecule type" value="Genomic_DNA"/>
</dbReference>
<comment type="caution">
    <text evidence="4">The sequence shown here is derived from an EMBL/GenBank/DDBJ whole genome shotgun (WGS) entry which is preliminary data.</text>
</comment>
<dbReference type="Gene3D" id="1.10.357.10">
    <property type="entry name" value="Tetracycline Repressor, domain 2"/>
    <property type="match status" value="1"/>
</dbReference>
<dbReference type="RefSeq" id="WP_378094109.1">
    <property type="nucleotide sequence ID" value="NZ_JBHSEP010000004.1"/>
</dbReference>
<accession>A0ABV9FAW2</accession>
<feature type="domain" description="HTH tetR-type" evidence="3">
    <location>
        <begin position="9"/>
        <end position="69"/>
    </location>
</feature>
<dbReference type="PRINTS" id="PR00455">
    <property type="entry name" value="HTHTETR"/>
</dbReference>
<proteinExistence type="predicted"/>
<organism evidence="4 5">
    <name type="scientific">Cohnella hongkongensis</name>
    <dbReference type="NCBI Taxonomy" id="178337"/>
    <lineage>
        <taxon>Bacteria</taxon>
        <taxon>Bacillati</taxon>
        <taxon>Bacillota</taxon>
        <taxon>Bacilli</taxon>
        <taxon>Bacillales</taxon>
        <taxon>Paenibacillaceae</taxon>
        <taxon>Cohnella</taxon>
    </lineage>
</organism>
<dbReference type="InterPro" id="IPR001647">
    <property type="entry name" value="HTH_TetR"/>
</dbReference>
<evidence type="ECO:0000256" key="2">
    <source>
        <dbReference type="PROSITE-ProRule" id="PRU00335"/>
    </source>
</evidence>
<reference evidence="5" key="1">
    <citation type="journal article" date="2019" name="Int. J. Syst. Evol. Microbiol.">
        <title>The Global Catalogue of Microorganisms (GCM) 10K type strain sequencing project: providing services to taxonomists for standard genome sequencing and annotation.</title>
        <authorList>
            <consortium name="The Broad Institute Genomics Platform"/>
            <consortium name="The Broad Institute Genome Sequencing Center for Infectious Disease"/>
            <person name="Wu L."/>
            <person name="Ma J."/>
        </authorList>
    </citation>
    <scope>NUCLEOTIDE SEQUENCE [LARGE SCALE GENOMIC DNA]</scope>
    <source>
        <strain evidence="5">CCUG 49571</strain>
    </source>
</reference>
<evidence type="ECO:0000313" key="5">
    <source>
        <dbReference type="Proteomes" id="UP001596028"/>
    </source>
</evidence>
<gene>
    <name evidence="4" type="ORF">ACFO3S_07835</name>
</gene>
<dbReference type="PANTHER" id="PTHR30055">
    <property type="entry name" value="HTH-TYPE TRANSCRIPTIONAL REGULATOR RUTR"/>
    <property type="match status" value="1"/>
</dbReference>
<feature type="DNA-binding region" description="H-T-H motif" evidence="2">
    <location>
        <begin position="32"/>
        <end position="51"/>
    </location>
</feature>
<dbReference type="Pfam" id="PF00440">
    <property type="entry name" value="TetR_N"/>
    <property type="match status" value="1"/>
</dbReference>
<dbReference type="PANTHER" id="PTHR30055:SF222">
    <property type="entry name" value="REGULATORY PROTEIN"/>
    <property type="match status" value="1"/>
</dbReference>